<feature type="compositionally biased region" description="Low complexity" evidence="1">
    <location>
        <begin position="218"/>
        <end position="228"/>
    </location>
</feature>
<feature type="domain" description="Bacterial Ig-like" evidence="2">
    <location>
        <begin position="1717"/>
        <end position="1808"/>
    </location>
</feature>
<feature type="region of interest" description="Disordered" evidence="1">
    <location>
        <begin position="940"/>
        <end position="969"/>
    </location>
</feature>
<feature type="region of interest" description="Disordered" evidence="1">
    <location>
        <begin position="1034"/>
        <end position="1057"/>
    </location>
</feature>
<feature type="domain" description="Bacterial Ig-like" evidence="2">
    <location>
        <begin position="2779"/>
        <end position="2873"/>
    </location>
</feature>
<feature type="domain" description="Bacterial Ig-like" evidence="2">
    <location>
        <begin position="1333"/>
        <end position="1422"/>
    </location>
</feature>
<feature type="compositionally biased region" description="Low complexity" evidence="1">
    <location>
        <begin position="143"/>
        <end position="157"/>
    </location>
</feature>
<feature type="compositionally biased region" description="Acidic residues" evidence="1">
    <location>
        <begin position="178"/>
        <end position="192"/>
    </location>
</feature>
<feature type="region of interest" description="Disordered" evidence="1">
    <location>
        <begin position="178"/>
        <end position="234"/>
    </location>
</feature>
<feature type="domain" description="Bacterial Ig-like" evidence="2">
    <location>
        <begin position="2591"/>
        <end position="2681"/>
    </location>
</feature>
<protein>
    <submittedName>
        <fullName evidence="3">Ig-like domain repeat protein</fullName>
    </submittedName>
</protein>
<feature type="region of interest" description="Disordered" evidence="1">
    <location>
        <begin position="2869"/>
        <end position="2910"/>
    </location>
</feature>
<evidence type="ECO:0000313" key="3">
    <source>
        <dbReference type="EMBL" id="MBR7890181.1"/>
    </source>
</evidence>
<organism evidence="3 4">
    <name type="scientific">Marinomonas vulgaris</name>
    <dbReference type="NCBI Taxonomy" id="2823372"/>
    <lineage>
        <taxon>Bacteria</taxon>
        <taxon>Pseudomonadati</taxon>
        <taxon>Pseudomonadota</taxon>
        <taxon>Gammaproteobacteria</taxon>
        <taxon>Oceanospirillales</taxon>
        <taxon>Oceanospirillaceae</taxon>
        <taxon>Marinomonas</taxon>
    </lineage>
</organism>
<feature type="compositionally biased region" description="Basic and acidic residues" evidence="1">
    <location>
        <begin position="3093"/>
        <end position="3104"/>
    </location>
</feature>
<keyword evidence="4" id="KW-1185">Reference proteome</keyword>
<feature type="domain" description="Bacterial Ig-like" evidence="2">
    <location>
        <begin position="1039"/>
        <end position="1132"/>
    </location>
</feature>
<feature type="domain" description="Bacterial Ig-like" evidence="2">
    <location>
        <begin position="1912"/>
        <end position="2001"/>
    </location>
</feature>
<feature type="domain" description="Bacterial Ig-like" evidence="2">
    <location>
        <begin position="533"/>
        <end position="633"/>
    </location>
</feature>
<proteinExistence type="predicted"/>
<evidence type="ECO:0000256" key="1">
    <source>
        <dbReference type="SAM" id="MobiDB-lite"/>
    </source>
</evidence>
<dbReference type="InterPro" id="IPR044016">
    <property type="entry name" value="Big_13"/>
</dbReference>
<feature type="region of interest" description="Disordered" evidence="1">
    <location>
        <begin position="531"/>
        <end position="560"/>
    </location>
</feature>
<feature type="compositionally biased region" description="Basic and acidic residues" evidence="1">
    <location>
        <begin position="536"/>
        <end position="553"/>
    </location>
</feature>
<feature type="domain" description="Bacterial Ig-like" evidence="2">
    <location>
        <begin position="339"/>
        <end position="434"/>
    </location>
</feature>
<feature type="domain" description="Bacterial Ig-like" evidence="2">
    <location>
        <begin position="243"/>
        <end position="334"/>
    </location>
</feature>
<evidence type="ECO:0000313" key="4">
    <source>
        <dbReference type="Proteomes" id="UP000679722"/>
    </source>
</evidence>
<feature type="domain" description="Bacterial Ig-like" evidence="2">
    <location>
        <begin position="834"/>
        <end position="932"/>
    </location>
</feature>
<feature type="domain" description="Bacterial Ig-like" evidence="2">
    <location>
        <begin position="1232"/>
        <end position="1324"/>
    </location>
</feature>
<reference evidence="4" key="1">
    <citation type="submission" date="2023-07" db="EMBL/GenBank/DDBJ databases">
        <title>Marinomonas vulgaris A79, complete genome.</title>
        <authorList>
            <person name="Ying J.-J."/>
        </authorList>
    </citation>
    <scope>NUCLEOTIDE SEQUENCE [LARGE SCALE GENOMIC DNA]</scope>
    <source>
        <strain evidence="4">A79</strain>
    </source>
</reference>
<dbReference type="Pfam" id="PF19077">
    <property type="entry name" value="Big_13"/>
    <property type="match status" value="31"/>
</dbReference>
<feature type="domain" description="Bacterial Ig-like" evidence="2">
    <location>
        <begin position="939"/>
        <end position="1032"/>
    </location>
</feature>
<feature type="compositionally biased region" description="Low complexity" evidence="1">
    <location>
        <begin position="1815"/>
        <end position="1830"/>
    </location>
</feature>
<feature type="domain" description="Bacterial Ig-like" evidence="2">
    <location>
        <begin position="1623"/>
        <end position="1711"/>
    </location>
</feature>
<feature type="domain" description="Bacterial Ig-like" evidence="2">
    <location>
        <begin position="2883"/>
        <end position="2972"/>
    </location>
</feature>
<feature type="region of interest" description="Disordered" evidence="1">
    <location>
        <begin position="2592"/>
        <end position="2612"/>
    </location>
</feature>
<feature type="domain" description="Bacterial Ig-like" evidence="2">
    <location>
        <begin position="3186"/>
        <end position="3285"/>
    </location>
</feature>
<dbReference type="Proteomes" id="UP000679722">
    <property type="component" value="Unassembled WGS sequence"/>
</dbReference>
<feature type="compositionally biased region" description="Low complexity" evidence="1">
    <location>
        <begin position="2106"/>
        <end position="2122"/>
    </location>
</feature>
<feature type="region of interest" description="Disordered" evidence="1">
    <location>
        <begin position="1920"/>
        <end position="1940"/>
    </location>
</feature>
<gene>
    <name evidence="3" type="ORF">J9B83_14820</name>
</gene>
<feature type="domain" description="Bacterial Ig-like" evidence="2">
    <location>
        <begin position="2297"/>
        <end position="2389"/>
    </location>
</feature>
<feature type="domain" description="Bacterial Ig-like" evidence="2">
    <location>
        <begin position="3299"/>
        <end position="3374"/>
    </location>
</feature>
<sequence>MEQILVDDLSGVKVVGFDLYTKGSDGQDVVLQDALVKIASGEMEIVSGGEAVSITDIISASNLNLDQVENVFLENVLTENGKGAGDGVVSEEEEVQDESELRLQQLVEEAARLEALQEEIAAKEAELQAREAALAEEAEAEAEAQAAADEAAANELASSENLIDGSSDIEDFVIETQEESVDLPDLASEESEETAREDLGTGVKKVLPQPQIQQVTVSSSSSSSSSSSKTGDIVEEKEDVKLTLALASESDSATVGDFITNINSGLNFTGTANAGASITLTLNDVVETTTADGTGAWSVAFAGTLADASYPVLVSTTTTLGGTASLNKTLVIDTVAPTQPDASLSADSDTGESDTDTITFDATAKFEGQGEAGTTIELTIDDRTYKGDVGSDGSWSITVTTALTDEVDKEYQVVSVDDAGNRSPSFTNTLTVDTVINLEGGLSDLRDSNVVGDEVTNITWPTFNGAGEAGAKVVLTLNGMTWNTTVSNAGTWSFDPEMQLEDGRYEYTLVAEDVAGNTKTLNNTLIIDTQPPELTARLDESSDSGDSRSDKLTNDVSPKFSGTTEAGITVEFYEGEDHTESDEPLFKTTSDSNGDWFIQFDDSLPQGIYKYHVVATDLAGNQTVVSDQIEVDTETTLTGGLDAESDSGALSDDNLTKVQTPTFSGTGEADATVVLTINGQNYSTKVDASGNWAVTVSDVLDAGDYDYSVAATDKAGNQATTENGSITVDISTDVTARLDASEDTGRSDADAVTKNTLPMLSGTGEAGATLVLTVNDEVQATDIVVDASGNWQYAFPSVLADGTYSYQVDATDLAGNTASTTASFVVDTTIPTPFTAVMDSSSDSGSLSDDYLTRVTMPTFSGTSEADSDVTLNLYQDDELVFTDLVRVGSDESWALAVTEALADGDYRFELFANDAAGNQTASVSHALTIDTVAELSGGLSADSDSGVSDSDDLTKNATPTFSGEGEEGAQVSLTIDGETYSTTVDSDKKWSITVPTDLVDGTYEYTLNTVDLAGNTLEGEAVLTGSIEVDTQAPEPFTGRLAAQSDSGSDQNDQLTNETQPVFEGTVEVGSTVTLTIAGQSISANATVDENGNWQVTVPTELADSDYQYTLTAEDAAGNTTELTGDFKVDTVTTLSGGLLAESDSGDSSSDTITNITTPSFGGTGEVGATVVLTINEQAFSAVVDAAGDWTITVNTDLPEGDIDYTLVATDLAGNTAQQSGQITVDTQTSVTANLSAQSDSGESNSDAITNNTTPFFNGQGEAGASITLAINGENYITKVTEAGTWSVQVTDALPEGDHTFTVTAVDVAGNTDVTSDSITIDTKAPTPFDGGLAADSDTGASDSDNITKNTTPFFSGNGEAGVRVTLDIAGNVYETTVDNNGEWNLQVTNALADSVQDYRILATDVAGNESEFTGKITIDTQVTLTGGLNSASDTGSSSTDTITNDTTPTFSGTGEVGAAIVVTLNQKPYSTTVGDDGNWTVVANDVLAEGDYNYSIKTTDIAGNTASKTGQFSVDTTAPLNFSGGVDLSSDTGRASDDGITQTLRPTFSGAVEVGSTVSLLIAGKTYKATVDDQGEWALTLPTALSVGEHEYTLSATDVAGNTSTIDQSITVDNETSLTGGLAQTSDTGTSNSDGYTKDTTPIFSGTAEALADVVLSINGKTYSERADQSGNWSIEVSDTLIDADYIYSITSTDIAGNQDSVDGSITIDATTFLTAKLATSSDTGASSSDTLTKDDTPTFSGTAEVGATVTLIIQGATYTATANSSQVWSIDVTTPLEDGEIDYTVSAVDKAGNEETFIGQITLDTQAPEFAGGLSSESDSGESSTDGITNDSKPAFSGTGEAGASVSFVVAEETYPLVIDANGEWQVSVDTTLADGSYDYSATATDSAGNVSTLSGSILVDTAIQFSGRLDAASDTGVSNSDKITQSTTPTFSGTGDSGDKVSLLINGVTYNETIDSDGSWSITLDQALSDAAYPYTLTASDTAGNQKVFKDTITVDTTMPNALTGGLAVASDTGSSFSDGITKITAPVFSGTVEQGAQVTLVINGLRYDATVDDQGAWQVDNVTALPDGEHSYQVIATDDAGNERILNKTVTVDTKTTLTGGLDTASDTGDSSTDGLTKNSQPEFSGAAEAGAEVALTIGDQTYSTTVDESGAWLIPVTNELDDGQQSYTIVSTDIAGNQKTLSGSIDVDTVTTLTARLQSSSDSGLLNSDGVTNVTTPTFTGTGETGATISVNVEGVPYSTEVSDSGTWSLQLETALDEGDYSLTFIATDTAGNTTQKIVDITVDTLDPTPLTAELATDSDTGVSDTDGITQNLQPIIQGTGEAGARIAVIVDGSTLSTTVTESGEWSVQPSELSSDGTFAYQVTQTDLAGNTSTLASSFVLDTSAPTIQGGLIQLDDSGLSNTDGITNVNTPTFKGTAEKSAAIALQINGDSYTTTADSNGNWTIEATDALPEGNVDYSISAEDVAGNSSTINGTMTIDTLAPTGLTAALEQDSDSGSLQTDKLTKVTTPYIGGLAETGSTVVVTINGQQYSTVATDGEWRVQVTTSLPDGNHAFSVMSTDTAGNSSAAVTGQFDVDTSTFVSGKLAASSDTGSSNSDNLTQNDTPTFVGTTEVGASVVLNINENSYNATVDALGNWTLSIPASQPLPEGETSYTITATDLAGNTAVTNGSVIVDQTAPTPFTIELASSSDSTIQGDSLTNINTPTIQGSGEPNATVELYVGNQTQTTTVDSDGNWSITLNTLADGLSTIEATATDAAGNESTLTLPITIDTVTTVTGAMSADSDKGFLNTDEITNVTTPTFNGTGEAGATLVLTINGNPYETTIGTDGNWSVEVTDALPEGDHDYSITSTDVAGNTATDTGTATIDLTDPENFTGGLDANSDTGTSDSDKLTNDTTPTFTGTGEVGSKVTLNLDGQNTTVTVDGDGNWSITPDAALATAGDYDYTLTAQDVAGNTKQISDTFELDLVATLSGRLDADSDNGFSDSDNLTNMTTPTFTGAAEAGTVVTLTINGKPYSTTVAAGQTTWSITVPESDALTDTSGDTESGTDYNYTISAVDYAGNTATPVTGTLTLDTSNPTPLTGGLKADADNDTGRSETDTITNNRLPTFEGTVEEGAKVTLKINGGVYQATVDGTTWTYTLQAGEILPANGTLNYTIEAEDSAGNISTLSRSITVDTTNPAVTSALAAESDSGVSNTDNLTNDTTPTLKGTADVNADIVVTISSTGKTYETQADTDGNWNITVPAGEALSEGEQNYTVKATDVAGNTTTLNGDRFTVDTTAPTTLTTDLATASDSSDSRNATGTNSDGITNDTTPTLTGAVEAGSTVKVTLNGSTFDATVTGTSWSYTPSADLPQGTYDYSVVATDAA</sequence>
<dbReference type="InterPro" id="IPR013783">
    <property type="entry name" value="Ig-like_fold"/>
</dbReference>
<dbReference type="Gene3D" id="2.60.40.10">
    <property type="entry name" value="Immunoglobulins"/>
    <property type="match status" value="32"/>
</dbReference>
<feature type="compositionally biased region" description="Polar residues" evidence="1">
    <location>
        <begin position="1920"/>
        <end position="1938"/>
    </location>
</feature>
<feature type="compositionally biased region" description="Polar residues" evidence="1">
    <location>
        <begin position="1045"/>
        <end position="1057"/>
    </location>
</feature>
<feature type="domain" description="Bacterial Ig-like" evidence="2">
    <location>
        <begin position="734"/>
        <end position="828"/>
    </location>
</feature>
<feature type="domain" description="Bacterial Ig-like" evidence="2">
    <location>
        <begin position="1529"/>
        <end position="1616"/>
    </location>
</feature>
<feature type="compositionally biased region" description="Low complexity" evidence="1">
    <location>
        <begin position="940"/>
        <end position="949"/>
    </location>
</feature>
<feature type="domain" description="Bacterial Ig-like" evidence="2">
    <location>
        <begin position="1140"/>
        <end position="1228"/>
    </location>
</feature>
<feature type="region of interest" description="Disordered" evidence="1">
    <location>
        <begin position="2106"/>
        <end position="2126"/>
    </location>
</feature>
<feature type="domain" description="Bacterial Ig-like" evidence="2">
    <location>
        <begin position="442"/>
        <end position="529"/>
    </location>
</feature>
<feature type="domain" description="Bacterial Ig-like" evidence="2">
    <location>
        <begin position="2398"/>
        <end position="2486"/>
    </location>
</feature>
<feature type="domain" description="Bacterial Ig-like" evidence="2">
    <location>
        <begin position="1816"/>
        <end position="1905"/>
    </location>
</feature>
<feature type="domain" description="Bacterial Ig-like" evidence="2">
    <location>
        <begin position="2493"/>
        <end position="2584"/>
    </location>
</feature>
<dbReference type="NCBIfam" id="NF033510">
    <property type="entry name" value="Ca_tandemer"/>
    <property type="match status" value="30"/>
</dbReference>
<dbReference type="EMBL" id="JAGSSV010000033">
    <property type="protein sequence ID" value="MBR7890181.1"/>
    <property type="molecule type" value="Genomic_DNA"/>
</dbReference>
<feature type="region of interest" description="Disordered" evidence="1">
    <location>
        <begin position="1813"/>
        <end position="1839"/>
    </location>
</feature>
<feature type="domain" description="Bacterial Ig-like" evidence="2">
    <location>
        <begin position="640"/>
        <end position="729"/>
    </location>
</feature>
<feature type="compositionally biased region" description="Polar residues" evidence="1">
    <location>
        <begin position="3076"/>
        <end position="3086"/>
    </location>
</feature>
<feature type="domain" description="Bacterial Ig-like" evidence="2">
    <location>
        <begin position="2687"/>
        <end position="2778"/>
    </location>
</feature>
<feature type="compositionally biased region" description="Polar residues" evidence="1">
    <location>
        <begin position="3305"/>
        <end position="3323"/>
    </location>
</feature>
<feature type="region of interest" description="Disordered" evidence="1">
    <location>
        <begin position="3076"/>
        <end position="3106"/>
    </location>
</feature>
<evidence type="ECO:0000259" key="2">
    <source>
        <dbReference type="Pfam" id="PF19077"/>
    </source>
</evidence>
<feature type="domain" description="Bacterial Ig-like" evidence="2">
    <location>
        <begin position="1429"/>
        <end position="1518"/>
    </location>
</feature>
<feature type="domain" description="Bacterial Ig-like" evidence="2">
    <location>
        <begin position="2195"/>
        <end position="2291"/>
    </location>
</feature>
<comment type="caution">
    <text evidence="3">The sequence shown here is derived from an EMBL/GenBank/DDBJ whole genome shotgun (WGS) entry which is preliminary data.</text>
</comment>
<accession>A0ABS5HEU6</accession>
<feature type="domain" description="Bacterial Ig-like" evidence="2">
    <location>
        <begin position="2010"/>
        <end position="2099"/>
    </location>
</feature>
<feature type="region of interest" description="Disordered" evidence="1">
    <location>
        <begin position="135"/>
        <end position="164"/>
    </location>
</feature>
<name>A0ABS5HEU6_9GAMM</name>
<feature type="compositionally biased region" description="Low complexity" evidence="1">
    <location>
        <begin position="2900"/>
        <end position="2909"/>
    </location>
</feature>
<feature type="domain" description="Bacterial Ig-like" evidence="2">
    <location>
        <begin position="2978"/>
        <end position="3081"/>
    </location>
</feature>
<dbReference type="RefSeq" id="WP_211537593.1">
    <property type="nucleotide sequence ID" value="NZ_JAGSSV010000033.1"/>
</dbReference>
<feature type="non-terminal residue" evidence="3">
    <location>
        <position position="3374"/>
    </location>
</feature>
<feature type="compositionally biased region" description="Polar residues" evidence="1">
    <location>
        <begin position="2595"/>
        <end position="2612"/>
    </location>
</feature>
<feature type="region of interest" description="Disordered" evidence="1">
    <location>
        <begin position="3294"/>
        <end position="3323"/>
    </location>
</feature>
<feature type="domain" description="Bacterial Ig-like" evidence="2">
    <location>
        <begin position="3092"/>
        <end position="3183"/>
    </location>
</feature>